<dbReference type="PANTHER" id="PTHR12729">
    <property type="entry name" value="TRNA(HIS) GUANYLYLTRANSFERASE-RELATED"/>
    <property type="match status" value="1"/>
</dbReference>
<dbReference type="GO" id="GO:0000287">
    <property type="term" value="F:magnesium ion binding"/>
    <property type="evidence" value="ECO:0007669"/>
    <property type="project" value="InterPro"/>
</dbReference>
<comment type="function">
    <text evidence="2">Adds a GMP to the 5'-end of tRNA(His) after transcription and RNase P cleavage.</text>
</comment>
<dbReference type="GO" id="GO:0005654">
    <property type="term" value="C:nucleoplasm"/>
    <property type="evidence" value="ECO:0007669"/>
    <property type="project" value="UniProtKB-SubCell"/>
</dbReference>
<evidence type="ECO:0000256" key="7">
    <source>
        <dbReference type="ARBA" id="ARBA00022694"/>
    </source>
</evidence>
<evidence type="ECO:0000256" key="9">
    <source>
        <dbReference type="ARBA" id="ARBA00022723"/>
    </source>
</evidence>
<dbReference type="Gene3D" id="3.30.70.3000">
    <property type="match status" value="3"/>
</dbReference>
<keyword evidence="8" id="KW-0548">Nucleotidyltransferase</keyword>
<dbReference type="InterPro" id="IPR007537">
    <property type="entry name" value="tRNAHis_GuaTrfase_Thg1"/>
</dbReference>
<dbReference type="InterPro" id="IPR025845">
    <property type="entry name" value="Thg1_C_dom"/>
</dbReference>
<keyword evidence="12" id="KW-0342">GTP-binding</keyword>
<evidence type="ECO:0000256" key="5">
    <source>
        <dbReference type="ARBA" id="ARBA00012511"/>
    </source>
</evidence>
<keyword evidence="18" id="KW-1185">Reference proteome</keyword>
<evidence type="ECO:0000256" key="10">
    <source>
        <dbReference type="ARBA" id="ARBA00022741"/>
    </source>
</evidence>
<dbReference type="FunFam" id="3.30.70.3000:FF:000002">
    <property type="entry name" value="tRNA(His) guanylyltransferase 1"/>
    <property type="match status" value="1"/>
</dbReference>
<feature type="domain" description="Thg1 C-terminal" evidence="16">
    <location>
        <begin position="356"/>
        <end position="461"/>
    </location>
</feature>
<feature type="domain" description="Thg1 C-terminal" evidence="16">
    <location>
        <begin position="117"/>
        <end position="174"/>
    </location>
</feature>
<gene>
    <name evidence="17" type="ORF">SASPL_141173</name>
</gene>
<dbReference type="GO" id="GO:0008193">
    <property type="term" value="F:tRNA guanylyltransferase activity"/>
    <property type="evidence" value="ECO:0007669"/>
    <property type="project" value="UniProtKB-EC"/>
</dbReference>
<evidence type="ECO:0000256" key="1">
    <source>
        <dbReference type="ARBA" id="ARBA00001946"/>
    </source>
</evidence>
<dbReference type="Pfam" id="PF04446">
    <property type="entry name" value="Thg1"/>
    <property type="match status" value="2"/>
</dbReference>
<dbReference type="AlphaFoldDB" id="A0A8X8ZCJ4"/>
<feature type="domain" description="tRNAHis guanylyltransferase catalytic" evidence="15">
    <location>
        <begin position="224"/>
        <end position="352"/>
    </location>
</feature>
<comment type="catalytic activity">
    <reaction evidence="14">
        <text>a 5'-end ribonucleotide-tRNA(His) + GTP + ATP + H2O = a 5'-end phospho-guanosine-ribonucleotide-tRNA(His) + AMP + 2 diphosphate + H(+)</text>
        <dbReference type="Rhea" id="RHEA:54564"/>
        <dbReference type="Rhea" id="RHEA-COMP:14193"/>
        <dbReference type="Rhea" id="RHEA-COMP:14917"/>
        <dbReference type="ChEBI" id="CHEBI:15377"/>
        <dbReference type="ChEBI" id="CHEBI:15378"/>
        <dbReference type="ChEBI" id="CHEBI:30616"/>
        <dbReference type="ChEBI" id="CHEBI:33019"/>
        <dbReference type="ChEBI" id="CHEBI:37565"/>
        <dbReference type="ChEBI" id="CHEBI:138282"/>
        <dbReference type="ChEBI" id="CHEBI:141847"/>
        <dbReference type="ChEBI" id="CHEBI:456215"/>
        <dbReference type="EC" id="2.7.7.79"/>
    </reaction>
</comment>
<protein>
    <recommendedName>
        <fullName evidence="5">tRNA(His) guanylyltransferase</fullName>
        <ecNumber evidence="5">2.7.7.79</ecNumber>
    </recommendedName>
</protein>
<evidence type="ECO:0000259" key="15">
    <source>
        <dbReference type="Pfam" id="PF04446"/>
    </source>
</evidence>
<evidence type="ECO:0000256" key="11">
    <source>
        <dbReference type="ARBA" id="ARBA00022842"/>
    </source>
</evidence>
<keyword evidence="11" id="KW-0460">Magnesium</keyword>
<dbReference type="Proteomes" id="UP000298416">
    <property type="component" value="Unassembled WGS sequence"/>
</dbReference>
<evidence type="ECO:0000256" key="8">
    <source>
        <dbReference type="ARBA" id="ARBA00022695"/>
    </source>
</evidence>
<proteinExistence type="inferred from homology"/>
<name>A0A8X8ZCJ4_SALSN</name>
<keyword evidence="9" id="KW-0479">Metal-binding</keyword>
<dbReference type="PANTHER" id="PTHR12729:SF6">
    <property type="entry name" value="TRNA(HIS) GUANYLYLTRANSFERASE-RELATED"/>
    <property type="match status" value="1"/>
</dbReference>
<keyword evidence="6" id="KW-0808">Transferase</keyword>
<evidence type="ECO:0000256" key="4">
    <source>
        <dbReference type="ARBA" id="ARBA00010113"/>
    </source>
</evidence>
<keyword evidence="10" id="KW-0547">Nucleotide-binding</keyword>
<keyword evidence="7" id="KW-0819">tRNA processing</keyword>
<feature type="domain" description="tRNAHis guanylyltransferase catalytic" evidence="15">
    <location>
        <begin position="6"/>
        <end position="111"/>
    </location>
</feature>
<comment type="caution">
    <text evidence="17">The sequence shown here is derived from an EMBL/GenBank/DDBJ whole genome shotgun (WGS) entry which is preliminary data.</text>
</comment>
<dbReference type="EMBL" id="PNBA02000015">
    <property type="protein sequence ID" value="KAG6399692.1"/>
    <property type="molecule type" value="Genomic_DNA"/>
</dbReference>
<organism evidence="17">
    <name type="scientific">Salvia splendens</name>
    <name type="common">Scarlet sage</name>
    <dbReference type="NCBI Taxonomy" id="180675"/>
    <lineage>
        <taxon>Eukaryota</taxon>
        <taxon>Viridiplantae</taxon>
        <taxon>Streptophyta</taxon>
        <taxon>Embryophyta</taxon>
        <taxon>Tracheophyta</taxon>
        <taxon>Spermatophyta</taxon>
        <taxon>Magnoliopsida</taxon>
        <taxon>eudicotyledons</taxon>
        <taxon>Gunneridae</taxon>
        <taxon>Pentapetalae</taxon>
        <taxon>asterids</taxon>
        <taxon>lamiids</taxon>
        <taxon>Lamiales</taxon>
        <taxon>Lamiaceae</taxon>
        <taxon>Nepetoideae</taxon>
        <taxon>Mentheae</taxon>
        <taxon>Salviinae</taxon>
        <taxon>Salvia</taxon>
        <taxon>Salvia subgen. Calosphace</taxon>
        <taxon>core Calosphace</taxon>
    </lineage>
</organism>
<evidence type="ECO:0000313" key="18">
    <source>
        <dbReference type="Proteomes" id="UP000298416"/>
    </source>
</evidence>
<evidence type="ECO:0000259" key="16">
    <source>
        <dbReference type="Pfam" id="PF14413"/>
    </source>
</evidence>
<reference evidence="17" key="2">
    <citation type="submission" date="2020-08" db="EMBL/GenBank/DDBJ databases">
        <title>Plant Genome Project.</title>
        <authorList>
            <person name="Zhang R.-G."/>
        </authorList>
    </citation>
    <scope>NUCLEOTIDE SEQUENCE</scope>
    <source>
        <strain evidence="17">Huo1</strain>
        <tissue evidence="17">Leaf</tissue>
    </source>
</reference>
<keyword evidence="13" id="KW-0539">Nucleus</keyword>
<sequence length="493" mass="57525">MANSKYEYVKSFEVDDEIMLPNTIIVRVHARDFCRFSEVHEFEKPNDKKALELMNECANAVLEQFPDVIFSYGYSDEYSFIFKKETKFYQRRGRQMASVYVVVLSLNYIQCSGLAIGKSKEEAQATLRGSLKQDKNELLYQCFNINYKKDIPEVFRQGTCTLKTEVEDIVKYKDDGFPVKRTRRKVLRVHSENIASKRFWKEKLCLSKEEVDQFCEDLNKTRPEYVKSFQYESRLMLSTWIVVRIDGCHFHRFSDIHEFEKPNDAQALNLMNACAVAVLEEFRDVVFAYGVSDEYSFVLKKDSQLYQRCASEIVSSVVSFFSSTYTMRWNEFFPQKEMKRLPYFDGRAVCYPSSEIVKDYLAWRQVDCHINNQYNTCFWLLVKSGKSKSDAQSDLKGTQTPEKNEILDRLTGILNYYDTLPPMFCLGSSVFWDKETKMVDNEEGATGKSRKIVVVGHCNIIETGFWEAHPQILDEKVDRFKSVQNANGKNDLP</sequence>
<evidence type="ECO:0000256" key="3">
    <source>
        <dbReference type="ARBA" id="ARBA00004642"/>
    </source>
</evidence>
<dbReference type="Pfam" id="PF14413">
    <property type="entry name" value="Thg1C"/>
    <property type="match status" value="2"/>
</dbReference>
<dbReference type="EC" id="2.7.7.79" evidence="5"/>
<dbReference type="GO" id="GO:0005525">
    <property type="term" value="F:GTP binding"/>
    <property type="evidence" value="ECO:0007669"/>
    <property type="project" value="UniProtKB-KW"/>
</dbReference>
<reference evidence="17" key="1">
    <citation type="submission" date="2018-01" db="EMBL/GenBank/DDBJ databases">
        <authorList>
            <person name="Mao J.F."/>
        </authorList>
    </citation>
    <scope>NUCLEOTIDE SEQUENCE</scope>
    <source>
        <strain evidence="17">Huo1</strain>
        <tissue evidence="17">Leaf</tissue>
    </source>
</reference>
<evidence type="ECO:0000256" key="13">
    <source>
        <dbReference type="ARBA" id="ARBA00023242"/>
    </source>
</evidence>
<evidence type="ECO:0000256" key="2">
    <source>
        <dbReference type="ARBA" id="ARBA00002939"/>
    </source>
</evidence>
<evidence type="ECO:0000256" key="14">
    <source>
        <dbReference type="ARBA" id="ARBA00047281"/>
    </source>
</evidence>
<dbReference type="InterPro" id="IPR024956">
    <property type="entry name" value="tRNAHis_GuaTrfase_cat"/>
</dbReference>
<evidence type="ECO:0000256" key="6">
    <source>
        <dbReference type="ARBA" id="ARBA00022679"/>
    </source>
</evidence>
<comment type="subcellular location">
    <subcellularLocation>
        <location evidence="3">Nucleus</location>
        <location evidence="3">Nucleoplasm</location>
    </subcellularLocation>
</comment>
<accession>A0A8X8ZCJ4</accession>
<evidence type="ECO:0000256" key="12">
    <source>
        <dbReference type="ARBA" id="ARBA00023134"/>
    </source>
</evidence>
<dbReference type="GO" id="GO:0006400">
    <property type="term" value="P:tRNA modification"/>
    <property type="evidence" value="ECO:0007669"/>
    <property type="project" value="InterPro"/>
</dbReference>
<comment type="similarity">
    <text evidence="4">Belongs to the tRNA(His) guanylyltransferase family.</text>
</comment>
<comment type="cofactor">
    <cofactor evidence="1">
        <name>Mg(2+)</name>
        <dbReference type="ChEBI" id="CHEBI:18420"/>
    </cofactor>
</comment>
<dbReference type="InterPro" id="IPR038469">
    <property type="entry name" value="tRNAHis_GuaTrfase_Thg1_sf"/>
</dbReference>
<evidence type="ECO:0000313" key="17">
    <source>
        <dbReference type="EMBL" id="KAG6399692.1"/>
    </source>
</evidence>